<evidence type="ECO:0000313" key="3">
    <source>
        <dbReference type="EMBL" id="KIW95676.1"/>
    </source>
</evidence>
<evidence type="ECO:0000313" key="4">
    <source>
        <dbReference type="Proteomes" id="UP000053789"/>
    </source>
</evidence>
<sequence length="275" mass="30279">MAPGHRYDLVQDDDDDIKDERQDEPLVPRVPQDKITSVNIAWWKILLGLILAFSAGVGATLAVVLGPLSAKSSGNAAVASVVTASSSALPADLPLPTTSTSVDSAVEEKVEDPDSLDGKILDCGYSPEEARAKGCVYDVMMQDWVPEPCYDSILTERYLAQGNWTWYADGDGKVIISDEEMRKGEHGDAWMSSSYHKAHCIFSWDKTVRALRNNAPISQELLSYDHVLHCSHQTLNGAEVDESIGVRAPTNYAKCALYDTWKNNWIPDRHSSTHD</sequence>
<keyword evidence="2" id="KW-1133">Transmembrane helix</keyword>
<dbReference type="PANTHER" id="PTHR35896:SF3">
    <property type="entry name" value="MAJOR FACILITATOR SUPERFAMILY TRANSPORTER"/>
    <property type="match status" value="1"/>
</dbReference>
<protein>
    <submittedName>
        <fullName evidence="3">Uncharacterized protein</fullName>
    </submittedName>
</protein>
<keyword evidence="4" id="KW-1185">Reference proteome</keyword>
<feature type="transmembrane region" description="Helical" evidence="2">
    <location>
        <begin position="41"/>
        <end position="65"/>
    </location>
</feature>
<proteinExistence type="predicted"/>
<organism evidence="3 4">
    <name type="scientific">Cladophialophora bantiana (strain ATCC 10958 / CBS 173.52 / CDC B-1940 / NIH 8579)</name>
    <name type="common">Xylohypha bantiana</name>
    <dbReference type="NCBI Taxonomy" id="1442370"/>
    <lineage>
        <taxon>Eukaryota</taxon>
        <taxon>Fungi</taxon>
        <taxon>Dikarya</taxon>
        <taxon>Ascomycota</taxon>
        <taxon>Pezizomycotina</taxon>
        <taxon>Eurotiomycetes</taxon>
        <taxon>Chaetothyriomycetidae</taxon>
        <taxon>Chaetothyriales</taxon>
        <taxon>Herpotrichiellaceae</taxon>
        <taxon>Cladophialophora</taxon>
    </lineage>
</organism>
<gene>
    <name evidence="3" type="ORF">Z519_04261</name>
</gene>
<dbReference type="OrthoDB" id="3501153at2759"/>
<keyword evidence="2" id="KW-0472">Membrane</keyword>
<accession>A0A0D2F0E3</accession>
<dbReference type="VEuPathDB" id="FungiDB:Z519_04261"/>
<dbReference type="AlphaFoldDB" id="A0A0D2F0E3"/>
<feature type="region of interest" description="Disordered" evidence="1">
    <location>
        <begin position="1"/>
        <end position="24"/>
    </location>
</feature>
<dbReference type="Proteomes" id="UP000053789">
    <property type="component" value="Unassembled WGS sequence"/>
</dbReference>
<evidence type="ECO:0000256" key="1">
    <source>
        <dbReference type="SAM" id="MobiDB-lite"/>
    </source>
</evidence>
<dbReference type="GeneID" id="27697189"/>
<evidence type="ECO:0000256" key="2">
    <source>
        <dbReference type="SAM" id="Phobius"/>
    </source>
</evidence>
<dbReference type="PANTHER" id="PTHR35896">
    <property type="entry name" value="IG-LIKE DOMAIN-CONTAINING PROTEIN"/>
    <property type="match status" value="1"/>
</dbReference>
<dbReference type="HOGENOM" id="CLU_066042_4_0_1"/>
<name>A0A0D2F0E3_CLAB1</name>
<keyword evidence="2" id="KW-0812">Transmembrane</keyword>
<dbReference type="EMBL" id="KN846984">
    <property type="protein sequence ID" value="KIW95676.1"/>
    <property type="molecule type" value="Genomic_DNA"/>
</dbReference>
<reference evidence="3" key="1">
    <citation type="submission" date="2015-01" db="EMBL/GenBank/DDBJ databases">
        <title>The Genome Sequence of Cladophialophora bantiana CBS 173.52.</title>
        <authorList>
            <consortium name="The Broad Institute Genomics Platform"/>
            <person name="Cuomo C."/>
            <person name="de Hoog S."/>
            <person name="Gorbushina A."/>
            <person name="Stielow B."/>
            <person name="Teixiera M."/>
            <person name="Abouelleil A."/>
            <person name="Chapman S.B."/>
            <person name="Priest M."/>
            <person name="Young S.K."/>
            <person name="Wortman J."/>
            <person name="Nusbaum C."/>
            <person name="Birren B."/>
        </authorList>
    </citation>
    <scope>NUCLEOTIDE SEQUENCE [LARGE SCALE GENOMIC DNA]</scope>
    <source>
        <strain evidence="3">CBS 173.52</strain>
    </source>
</reference>
<dbReference type="InterPro" id="IPR053008">
    <property type="entry name" value="Phomopsin_biosynth_assoc"/>
</dbReference>
<dbReference type="RefSeq" id="XP_016622345.1">
    <property type="nucleotide sequence ID" value="XM_016762007.1"/>
</dbReference>